<dbReference type="Gene3D" id="3.30.497.10">
    <property type="entry name" value="Antithrombin, subunit I, domain 2"/>
    <property type="match status" value="1"/>
</dbReference>
<dbReference type="GO" id="GO:0004867">
    <property type="term" value="F:serine-type endopeptidase inhibitor activity"/>
    <property type="evidence" value="ECO:0007669"/>
    <property type="project" value="UniProtKB-KW"/>
</dbReference>
<accession>A0A6P8YMT7</accession>
<feature type="chain" id="PRO_5028445062" evidence="4">
    <location>
        <begin position="27"/>
        <end position="450"/>
    </location>
</feature>
<dbReference type="InterPro" id="IPR036186">
    <property type="entry name" value="Serpin_sf"/>
</dbReference>
<dbReference type="InterPro" id="IPR023795">
    <property type="entry name" value="Serpin_CS"/>
</dbReference>
<comment type="similarity">
    <text evidence="3">Belongs to the serpin family.</text>
</comment>
<keyword evidence="6" id="KW-1185">Reference proteome</keyword>
<dbReference type="SMART" id="SM00093">
    <property type="entry name" value="SERPIN"/>
    <property type="match status" value="1"/>
</dbReference>
<dbReference type="SUPFAM" id="SSF56574">
    <property type="entry name" value="Serpins"/>
    <property type="match status" value="1"/>
</dbReference>
<proteinExistence type="inferred from homology"/>
<evidence type="ECO:0000256" key="1">
    <source>
        <dbReference type="ARBA" id="ARBA00022690"/>
    </source>
</evidence>
<evidence type="ECO:0000256" key="4">
    <source>
        <dbReference type="SAM" id="SignalP"/>
    </source>
</evidence>
<evidence type="ECO:0000259" key="5">
    <source>
        <dbReference type="SMART" id="SM00093"/>
    </source>
</evidence>
<reference evidence="7" key="1">
    <citation type="submission" date="2025-08" db="UniProtKB">
        <authorList>
            <consortium name="RefSeq"/>
        </authorList>
    </citation>
    <scope>IDENTIFICATION</scope>
    <source>
        <tissue evidence="7">Total insect</tissue>
    </source>
</reference>
<dbReference type="PROSITE" id="PS00284">
    <property type="entry name" value="SERPIN"/>
    <property type="match status" value="1"/>
</dbReference>
<dbReference type="GO" id="GO:0005615">
    <property type="term" value="C:extracellular space"/>
    <property type="evidence" value="ECO:0007669"/>
    <property type="project" value="InterPro"/>
</dbReference>
<feature type="signal peptide" evidence="4">
    <location>
        <begin position="1"/>
        <end position="26"/>
    </location>
</feature>
<dbReference type="InterPro" id="IPR000215">
    <property type="entry name" value="Serpin_fam"/>
</dbReference>
<dbReference type="PANTHER" id="PTHR11461">
    <property type="entry name" value="SERINE PROTEASE INHIBITOR, SERPIN"/>
    <property type="match status" value="1"/>
</dbReference>
<keyword evidence="4" id="KW-0732">Signal</keyword>
<dbReference type="AlphaFoldDB" id="A0A6P8YMT7"/>
<dbReference type="CDD" id="cd19594">
    <property type="entry name" value="serpin_crustaceans_chelicerates_insects"/>
    <property type="match status" value="1"/>
</dbReference>
<gene>
    <name evidence="7" type="primary">LOC117643394</name>
</gene>
<dbReference type="Pfam" id="PF00079">
    <property type="entry name" value="Serpin"/>
    <property type="match status" value="1"/>
</dbReference>
<dbReference type="InterPro" id="IPR042185">
    <property type="entry name" value="Serpin_sf_2"/>
</dbReference>
<dbReference type="Proteomes" id="UP000515158">
    <property type="component" value="Unplaced"/>
</dbReference>
<keyword evidence="1 7" id="KW-0646">Protease inhibitor</keyword>
<dbReference type="KEGG" id="tpal:117643394"/>
<dbReference type="OrthoDB" id="671595at2759"/>
<protein>
    <submittedName>
        <fullName evidence="7">Serine protease inhibitor 88Ea-like</fullName>
    </submittedName>
</protein>
<evidence type="ECO:0000313" key="7">
    <source>
        <dbReference type="RefSeq" id="XP_034238151.1"/>
    </source>
</evidence>
<dbReference type="FunCoup" id="A0A6P8YMT7">
    <property type="interactions" value="40"/>
</dbReference>
<dbReference type="PANTHER" id="PTHR11461:SF278">
    <property type="entry name" value="SERINE PROTEASE INHIBITOR 88EA"/>
    <property type="match status" value="1"/>
</dbReference>
<dbReference type="InterPro" id="IPR042178">
    <property type="entry name" value="Serpin_sf_1"/>
</dbReference>
<name>A0A6P8YMT7_THRPL</name>
<dbReference type="Gene3D" id="2.30.39.10">
    <property type="entry name" value="Alpha-1-antitrypsin, domain 1"/>
    <property type="match status" value="1"/>
</dbReference>
<evidence type="ECO:0000256" key="2">
    <source>
        <dbReference type="ARBA" id="ARBA00022900"/>
    </source>
</evidence>
<dbReference type="InterPro" id="IPR023796">
    <property type="entry name" value="Serpin_dom"/>
</dbReference>
<evidence type="ECO:0000313" key="6">
    <source>
        <dbReference type="Proteomes" id="UP000515158"/>
    </source>
</evidence>
<keyword evidence="2 7" id="KW-0722">Serine protease inhibitor</keyword>
<organism evidence="7">
    <name type="scientific">Thrips palmi</name>
    <name type="common">Melon thrips</name>
    <dbReference type="NCBI Taxonomy" id="161013"/>
    <lineage>
        <taxon>Eukaryota</taxon>
        <taxon>Metazoa</taxon>
        <taxon>Ecdysozoa</taxon>
        <taxon>Arthropoda</taxon>
        <taxon>Hexapoda</taxon>
        <taxon>Insecta</taxon>
        <taxon>Pterygota</taxon>
        <taxon>Neoptera</taxon>
        <taxon>Paraneoptera</taxon>
        <taxon>Thysanoptera</taxon>
        <taxon>Terebrantia</taxon>
        <taxon>Thripoidea</taxon>
        <taxon>Thripidae</taxon>
        <taxon>Thrips</taxon>
    </lineage>
</organism>
<dbReference type="InParanoid" id="A0A6P8YMT7"/>
<dbReference type="GeneID" id="117643394"/>
<sequence length="450" mass="48797">MKSPSTEGGWLPLAVVALCVVSAAVAAPQQAPSPAALAPPKEPAKALCVDEEAMTQGINARQALSEGQRAFSVNLLRHLAATSEGNLFVSPHSIYQALLLAYFTAAGHTEQSVKRVLQLPDGLGKMATLYAYKFDEKTLEQRALNSSSYELSSANRLFIDKSQSVRECLAAILQDAELKVMDFASDPAAARASINQWVENVTKGHIRDLIPEDGVHENTKLILANAAYFKGLWQSQFPAENTHAEVFHISSDKRSIVNMMKQKGSFNYKVSEQLGAHVLELPYKGHDVSMYILLPPFVKGMGVEGTAGVSNGVDGILGALTPDVVLDLVDDQLMPRQVEVAIPTFKVEQSADLVQTLEALGVGDLFKPTANLTSLTGQPGILFDRIMHKAKIEVDEQGTKAAGATALFAFRSSRPLTPIQFICNHPFVYMLYDKGQKTVLFAGVYRTPKA</sequence>
<evidence type="ECO:0000256" key="3">
    <source>
        <dbReference type="RuleBase" id="RU000411"/>
    </source>
</evidence>
<feature type="domain" description="Serpin" evidence="5">
    <location>
        <begin position="73"/>
        <end position="448"/>
    </location>
</feature>
<dbReference type="RefSeq" id="XP_034238151.1">
    <property type="nucleotide sequence ID" value="XM_034382260.1"/>
</dbReference>